<dbReference type="EMBL" id="JAKWBI020001344">
    <property type="protein sequence ID" value="KAJ2890831.1"/>
    <property type="molecule type" value="Genomic_DNA"/>
</dbReference>
<gene>
    <name evidence="1" type="ORF">MKZ38_001294</name>
</gene>
<comment type="caution">
    <text evidence="1">The sequence shown here is derived from an EMBL/GenBank/DDBJ whole genome shotgun (WGS) entry which is preliminary data.</text>
</comment>
<name>A0AAD5REX2_9PEZI</name>
<reference evidence="1" key="1">
    <citation type="submission" date="2022-07" db="EMBL/GenBank/DDBJ databases">
        <title>Draft genome sequence of Zalerion maritima ATCC 34329, a (micro)plastics degrading marine fungus.</title>
        <authorList>
            <person name="Paco A."/>
            <person name="Goncalves M.F.M."/>
            <person name="Rocha-Santos T.A.P."/>
            <person name="Alves A."/>
        </authorList>
    </citation>
    <scope>NUCLEOTIDE SEQUENCE</scope>
    <source>
        <strain evidence="1">ATCC 34329</strain>
    </source>
</reference>
<protein>
    <submittedName>
        <fullName evidence="1">Uncharacterized protein</fullName>
    </submittedName>
</protein>
<evidence type="ECO:0000313" key="2">
    <source>
        <dbReference type="Proteomes" id="UP001201980"/>
    </source>
</evidence>
<proteinExistence type="predicted"/>
<keyword evidence="2" id="KW-1185">Reference proteome</keyword>
<evidence type="ECO:0000313" key="1">
    <source>
        <dbReference type="EMBL" id="KAJ2890831.1"/>
    </source>
</evidence>
<sequence>MLHPRGQAFRDRPGTSSYLAVAVPGQMMKDQMVKIWDASRTSSWARARGEDDVEVPGEQQFDILERISGRNGSAWVDDEQGSGALEVWENPKAGRLERSPGGYLERLPTIGVRHGAQNLVWENIPRLGR</sequence>
<dbReference type="Proteomes" id="UP001201980">
    <property type="component" value="Unassembled WGS sequence"/>
</dbReference>
<organism evidence="1 2">
    <name type="scientific">Zalerion maritima</name>
    <dbReference type="NCBI Taxonomy" id="339359"/>
    <lineage>
        <taxon>Eukaryota</taxon>
        <taxon>Fungi</taxon>
        <taxon>Dikarya</taxon>
        <taxon>Ascomycota</taxon>
        <taxon>Pezizomycotina</taxon>
        <taxon>Sordariomycetes</taxon>
        <taxon>Lulworthiomycetidae</taxon>
        <taxon>Lulworthiales</taxon>
        <taxon>Lulworthiaceae</taxon>
        <taxon>Zalerion</taxon>
    </lineage>
</organism>
<dbReference type="AlphaFoldDB" id="A0AAD5REX2"/>
<accession>A0AAD5REX2</accession>